<dbReference type="Gene3D" id="1.20.1280.140">
    <property type="match status" value="1"/>
</dbReference>
<dbReference type="Pfam" id="PF12296">
    <property type="entry name" value="HsbA"/>
    <property type="match status" value="1"/>
</dbReference>
<proteinExistence type="predicted"/>
<evidence type="ECO:0000256" key="1">
    <source>
        <dbReference type="SAM" id="SignalP"/>
    </source>
</evidence>
<comment type="caution">
    <text evidence="2">The sequence shown here is derived from an EMBL/GenBank/DDBJ whole genome shotgun (WGS) entry which is preliminary data.</text>
</comment>
<organism evidence="2 3">
    <name type="scientific">Plectosphaerella plurivora</name>
    <dbReference type="NCBI Taxonomy" id="936078"/>
    <lineage>
        <taxon>Eukaryota</taxon>
        <taxon>Fungi</taxon>
        <taxon>Dikarya</taxon>
        <taxon>Ascomycota</taxon>
        <taxon>Pezizomycotina</taxon>
        <taxon>Sordariomycetes</taxon>
        <taxon>Hypocreomycetidae</taxon>
        <taxon>Glomerellales</taxon>
        <taxon>Plectosphaerellaceae</taxon>
        <taxon>Plectosphaerella</taxon>
    </lineage>
</organism>
<reference evidence="2" key="1">
    <citation type="journal article" date="2021" name="Nat. Commun.">
        <title>Genetic determinants of endophytism in the Arabidopsis root mycobiome.</title>
        <authorList>
            <person name="Mesny F."/>
            <person name="Miyauchi S."/>
            <person name="Thiergart T."/>
            <person name="Pickel B."/>
            <person name="Atanasova L."/>
            <person name="Karlsson M."/>
            <person name="Huettel B."/>
            <person name="Barry K.W."/>
            <person name="Haridas S."/>
            <person name="Chen C."/>
            <person name="Bauer D."/>
            <person name="Andreopoulos W."/>
            <person name="Pangilinan J."/>
            <person name="LaButti K."/>
            <person name="Riley R."/>
            <person name="Lipzen A."/>
            <person name="Clum A."/>
            <person name="Drula E."/>
            <person name="Henrissat B."/>
            <person name="Kohler A."/>
            <person name="Grigoriev I.V."/>
            <person name="Martin F.M."/>
            <person name="Hacquard S."/>
        </authorList>
    </citation>
    <scope>NUCLEOTIDE SEQUENCE</scope>
    <source>
        <strain evidence="2">MPI-SDFR-AT-0117</strain>
    </source>
</reference>
<dbReference type="AlphaFoldDB" id="A0A9P8VIL1"/>
<dbReference type="EMBL" id="JAGSXJ010000003">
    <property type="protein sequence ID" value="KAH6693781.1"/>
    <property type="molecule type" value="Genomic_DNA"/>
</dbReference>
<keyword evidence="3" id="KW-1185">Reference proteome</keyword>
<feature type="chain" id="PRO_5040163576" evidence="1">
    <location>
        <begin position="23"/>
        <end position="169"/>
    </location>
</feature>
<dbReference type="Proteomes" id="UP000770015">
    <property type="component" value="Unassembled WGS sequence"/>
</dbReference>
<dbReference type="InterPro" id="IPR021054">
    <property type="entry name" value="Cell_wall_mannoprotein_1"/>
</dbReference>
<sequence length="169" mass="17640">MQFNNFLFPLAFLVTFTSFATAQVAAIQAAFLAIAAELDQFGDTFAAGTSGPDILAVGQELVESIDGAIPVVQNSPNINIFQVIPLANSLSSVGDSAEAAFDTVVAQRPVADTLGITSQVRVLIEDVRDSIADLGAALVPKIPSLFQSQVQDAVADVDARLVDAIAVYT</sequence>
<name>A0A9P8VIL1_9PEZI</name>
<gene>
    <name evidence="2" type="ORF">F5X68DRAFT_187565</name>
</gene>
<feature type="signal peptide" evidence="1">
    <location>
        <begin position="1"/>
        <end position="22"/>
    </location>
</feature>
<protein>
    <submittedName>
        <fullName evidence="2">Uncharacterized protein</fullName>
    </submittedName>
</protein>
<dbReference type="OrthoDB" id="2422134at2759"/>
<keyword evidence="1" id="KW-0732">Signal</keyword>
<evidence type="ECO:0000313" key="2">
    <source>
        <dbReference type="EMBL" id="KAH6693781.1"/>
    </source>
</evidence>
<evidence type="ECO:0000313" key="3">
    <source>
        <dbReference type="Proteomes" id="UP000770015"/>
    </source>
</evidence>
<accession>A0A9P8VIL1</accession>